<feature type="transmembrane region" description="Helical" evidence="1">
    <location>
        <begin position="57"/>
        <end position="76"/>
    </location>
</feature>
<keyword evidence="1" id="KW-1133">Transmembrane helix</keyword>
<reference evidence="3" key="1">
    <citation type="submission" date="2019-04" db="EMBL/GenBank/DDBJ databases">
        <title>An insight into the mialome of Ixodes scapularis.</title>
        <authorList>
            <person name="Ribeiro J.M."/>
            <person name="Mather T.N."/>
            <person name="Karim S."/>
        </authorList>
    </citation>
    <scope>NUCLEOTIDE SEQUENCE</scope>
</reference>
<keyword evidence="1" id="KW-0812">Transmembrane</keyword>
<evidence type="ECO:0000313" key="3">
    <source>
        <dbReference type="EMBL" id="MOY44412.1"/>
    </source>
</evidence>
<keyword evidence="1" id="KW-0472">Membrane</keyword>
<name>A0A4D5S426_IXOSC</name>
<dbReference type="VEuPathDB" id="VectorBase:ISCW002828"/>
<sequence>MVRWRSSPPNLAVLALVQFWLVVAEYDAKLVTAESVEVPHNIQEAAAQEARNSGTSWYAAVFLVVNAALGAGLLNFPQAFDRAGGLAVALSVQAVLLLFVVGSLLVLGGCAERTGGVESYQRTVSLACGGRLGALCSLLVAALLLRQLACPSWSLSETFSDRVFCVRGYGVGLLPLFGTMAGGDVVNLFLGGQWVLGPAPFCFLRHQ</sequence>
<dbReference type="OrthoDB" id="438545at2759"/>
<dbReference type="VEuPathDB" id="VectorBase:ISCI002828"/>
<dbReference type="VEuPathDB" id="VectorBase:ISCP_033526"/>
<feature type="transmembrane region" description="Helical" evidence="1">
    <location>
        <begin position="124"/>
        <end position="145"/>
    </location>
</feature>
<feature type="chain" id="PRO_5020029489" evidence="2">
    <location>
        <begin position="25"/>
        <end position="207"/>
    </location>
</feature>
<proteinExistence type="predicted"/>
<organism evidence="3">
    <name type="scientific">Ixodes scapularis</name>
    <name type="common">Black-legged tick</name>
    <name type="synonym">Deer tick</name>
    <dbReference type="NCBI Taxonomy" id="6945"/>
    <lineage>
        <taxon>Eukaryota</taxon>
        <taxon>Metazoa</taxon>
        <taxon>Ecdysozoa</taxon>
        <taxon>Arthropoda</taxon>
        <taxon>Chelicerata</taxon>
        <taxon>Arachnida</taxon>
        <taxon>Acari</taxon>
        <taxon>Parasitiformes</taxon>
        <taxon>Ixodida</taxon>
        <taxon>Ixodoidea</taxon>
        <taxon>Ixodidae</taxon>
        <taxon>Ixodinae</taxon>
        <taxon>Ixodes</taxon>
    </lineage>
</organism>
<evidence type="ECO:0000256" key="1">
    <source>
        <dbReference type="SAM" id="Phobius"/>
    </source>
</evidence>
<dbReference type="AlphaFoldDB" id="A0A4D5S426"/>
<feature type="transmembrane region" description="Helical" evidence="1">
    <location>
        <begin position="83"/>
        <end position="104"/>
    </location>
</feature>
<dbReference type="EMBL" id="GHJT01010441">
    <property type="protein sequence ID" value="MOY44412.1"/>
    <property type="molecule type" value="Transcribed_RNA"/>
</dbReference>
<accession>A0A4D5S426</accession>
<feature type="signal peptide" evidence="2">
    <location>
        <begin position="1"/>
        <end position="24"/>
    </location>
</feature>
<evidence type="ECO:0000256" key="2">
    <source>
        <dbReference type="SAM" id="SignalP"/>
    </source>
</evidence>
<protein>
    <submittedName>
        <fullName evidence="3">Uncharacterized protein</fullName>
    </submittedName>
</protein>
<keyword evidence="2" id="KW-0732">Signal</keyword>